<protein>
    <submittedName>
        <fullName evidence="3">AAA family ATPase</fullName>
    </submittedName>
</protein>
<dbReference type="EMBL" id="JBHSWV010000153">
    <property type="protein sequence ID" value="MFC6765545.1"/>
    <property type="molecule type" value="Genomic_DNA"/>
</dbReference>
<dbReference type="AlphaFoldDB" id="A0ABD5SM12"/>
<reference evidence="3 4" key="1">
    <citation type="journal article" date="2019" name="Int. J. Syst. Evol. Microbiol.">
        <title>The Global Catalogue of Microorganisms (GCM) 10K type strain sequencing project: providing services to taxonomists for standard genome sequencing and annotation.</title>
        <authorList>
            <consortium name="The Broad Institute Genomics Platform"/>
            <consortium name="The Broad Institute Genome Sequencing Center for Infectious Disease"/>
            <person name="Wu L."/>
            <person name="Ma J."/>
        </authorList>
    </citation>
    <scope>NUCLEOTIDE SEQUENCE [LARGE SCALE GENOMIC DNA]</scope>
    <source>
        <strain evidence="3 4">LMG 29247</strain>
    </source>
</reference>
<evidence type="ECO:0000256" key="1">
    <source>
        <dbReference type="SAM" id="MobiDB-lite"/>
    </source>
</evidence>
<organism evidence="3 4">
    <name type="scientific">Natrinema soli</name>
    <dbReference type="NCBI Taxonomy" id="1930624"/>
    <lineage>
        <taxon>Archaea</taxon>
        <taxon>Methanobacteriati</taxon>
        <taxon>Methanobacteriota</taxon>
        <taxon>Stenosarchaea group</taxon>
        <taxon>Halobacteria</taxon>
        <taxon>Halobacteriales</taxon>
        <taxon>Natrialbaceae</taxon>
        <taxon>Natrinema</taxon>
    </lineage>
</organism>
<feature type="region of interest" description="Disordered" evidence="1">
    <location>
        <begin position="61"/>
        <end position="130"/>
    </location>
</feature>
<evidence type="ECO:0000313" key="4">
    <source>
        <dbReference type="Proteomes" id="UP001596383"/>
    </source>
</evidence>
<feature type="compositionally biased region" description="Polar residues" evidence="1">
    <location>
        <begin position="119"/>
        <end position="130"/>
    </location>
</feature>
<evidence type="ECO:0000313" key="3">
    <source>
        <dbReference type="EMBL" id="MFC6765545.1"/>
    </source>
</evidence>
<feature type="compositionally biased region" description="Low complexity" evidence="1">
    <location>
        <begin position="74"/>
        <end position="118"/>
    </location>
</feature>
<proteinExistence type="predicted"/>
<keyword evidence="2" id="KW-0812">Transmembrane</keyword>
<dbReference type="Proteomes" id="UP001596383">
    <property type="component" value="Unassembled WGS sequence"/>
</dbReference>
<gene>
    <name evidence="3" type="ORF">ACFQE6_11260</name>
</gene>
<feature type="non-terminal residue" evidence="3">
    <location>
        <position position="130"/>
    </location>
</feature>
<keyword evidence="2" id="KW-1133">Transmembrane helix</keyword>
<accession>A0ABD5SM12</accession>
<comment type="caution">
    <text evidence="3">The sequence shown here is derived from an EMBL/GenBank/DDBJ whole genome shotgun (WGS) entry which is preliminary data.</text>
</comment>
<keyword evidence="4" id="KW-1185">Reference proteome</keyword>
<keyword evidence="2" id="KW-0472">Membrane</keyword>
<sequence length="130" mass="13278">MVEANTQLLGGAAVTVFLALLFFGVVVLWDVALALRSVGDKIDKLEDNIDDDLTDIAHHLDGMSNARGGGGGTQLHLSGGTISSGPGPNQPQQAPQVGPQQAPQAGPQQAPQAGPQQASQTGHQQGRPTA</sequence>
<evidence type="ECO:0000256" key="2">
    <source>
        <dbReference type="SAM" id="Phobius"/>
    </source>
</evidence>
<name>A0ABD5SM12_9EURY</name>
<feature type="transmembrane region" description="Helical" evidence="2">
    <location>
        <begin position="12"/>
        <end position="35"/>
    </location>
</feature>